<dbReference type="PANTHER" id="PTHR31384:SF5">
    <property type="entry name" value="AUXIN RESPONSE FACTOR 3"/>
    <property type="match status" value="1"/>
</dbReference>
<protein>
    <recommendedName>
        <fullName evidence="8">Auxin response factor</fullName>
    </recommendedName>
</protein>
<dbReference type="Pfam" id="PF06507">
    <property type="entry name" value="ARF_AD"/>
    <property type="match status" value="1"/>
</dbReference>
<feature type="region of interest" description="Disordered" evidence="9">
    <location>
        <begin position="808"/>
        <end position="847"/>
    </location>
</feature>
<keyword evidence="6 8" id="KW-0539">Nucleus</keyword>
<gene>
    <name evidence="12" type="primary">ARF4</name>
</gene>
<reference evidence="12" key="1">
    <citation type="submission" date="2016-08" db="EMBL/GenBank/DDBJ databases">
        <title>ARF genes in ferns.</title>
        <authorList>
            <person name="Li G.-S."/>
        </authorList>
    </citation>
    <scope>NUCLEOTIDE SEQUENCE</scope>
    <source>
        <strain evidence="12">CgARF4</strain>
    </source>
</reference>
<keyword evidence="3 8" id="KW-0805">Transcription regulation</keyword>
<accession>A0A1X9T681</accession>
<proteinExistence type="evidence at transcript level"/>
<dbReference type="PROSITE" id="PS50863">
    <property type="entry name" value="B3"/>
    <property type="match status" value="1"/>
</dbReference>
<evidence type="ECO:0000259" key="11">
    <source>
        <dbReference type="PROSITE" id="PS51745"/>
    </source>
</evidence>
<evidence type="ECO:0000256" key="6">
    <source>
        <dbReference type="ARBA" id="ARBA00023242"/>
    </source>
</evidence>
<dbReference type="GO" id="GO:0006355">
    <property type="term" value="P:regulation of DNA-templated transcription"/>
    <property type="evidence" value="ECO:0007669"/>
    <property type="project" value="InterPro"/>
</dbReference>
<dbReference type="Pfam" id="PF02362">
    <property type="entry name" value="B3"/>
    <property type="match status" value="1"/>
</dbReference>
<dbReference type="Gene3D" id="2.40.330.10">
    <property type="entry name" value="DNA-binding pseudobarrel domain"/>
    <property type="match status" value="1"/>
</dbReference>
<evidence type="ECO:0000256" key="9">
    <source>
        <dbReference type="SAM" id="MobiDB-lite"/>
    </source>
</evidence>
<dbReference type="GO" id="GO:0003677">
    <property type="term" value="F:DNA binding"/>
    <property type="evidence" value="ECO:0007669"/>
    <property type="project" value="UniProtKB-KW"/>
</dbReference>
<evidence type="ECO:0000256" key="3">
    <source>
        <dbReference type="ARBA" id="ARBA00023015"/>
    </source>
</evidence>
<comment type="subcellular location">
    <subcellularLocation>
        <location evidence="1 8">Nucleus</location>
    </subcellularLocation>
</comment>
<evidence type="ECO:0000256" key="7">
    <source>
        <dbReference type="ARBA" id="ARBA00023294"/>
    </source>
</evidence>
<dbReference type="AlphaFoldDB" id="A0A1X9T681"/>
<feature type="domain" description="TF-B3" evidence="10">
    <location>
        <begin position="148"/>
        <end position="250"/>
    </location>
</feature>
<feature type="domain" description="PB1" evidence="11">
    <location>
        <begin position="715"/>
        <end position="799"/>
    </location>
</feature>
<dbReference type="InterPro" id="IPR015300">
    <property type="entry name" value="DNA-bd_pseudobarrel_sf"/>
</dbReference>
<dbReference type="InterPro" id="IPR044835">
    <property type="entry name" value="ARF_plant"/>
</dbReference>
<evidence type="ECO:0000256" key="8">
    <source>
        <dbReference type="RuleBase" id="RU004561"/>
    </source>
</evidence>
<dbReference type="FunFam" id="2.30.30.1040:FF:000001">
    <property type="entry name" value="Auxin response factor"/>
    <property type="match status" value="1"/>
</dbReference>
<sequence length="847" mass="93548">MPQPHAPFGFHNLGFASMGPPQVIPSSILERCADATTLDSKELMYSELWHACAGPLVSLPCKGSRVVYFPQGHLEQVAASMKQGAEQQIPMYDLPAQIMCRVADLSLHADRETDEVFAQFTLVPLLQQLEKPLEADVPSPPKLATHMFCKALTVSDTSTHGGFSVPRRAADECFPPLDYSQQRPSQELVAKDLHGVEWKFRHIYRGQPRRHLLTTGWSVFVSTKRLVAGDSVLFLRRENGELWLGIRRALRPPCSTPMSVLPSQSMHMGVLAAAAHTLSTKSMFNVYYNPRTNPAEFVISHQKYRKAFAHSLSVGMRFKMRFEADDGTERRYTGTIIGIGDVDSERWCDSKWRSLKVNWDEHSSSDRQEHVSPWDIEPFLATGSLDLPIGPGLKRYWSSFPSSIGDYTHAGMAAVGSVDPFRFSKVLQVQEAVSLNTSSIREDIFKGAAKPSLWGLQSNDPFAELKRLRRSETTGCNALGISDYPFTERLNMRCAEPANESARQLSVPKGQQCESARIGSMSSSLLKSQQPLDVGARPPQLTPLSSMNPEPERVLQPLYWPSLISPSLFSHNQKDQMESLRSLLSPCQSEVTGAAGPSASQFNQFFHKSLLQFNTACAESASSLEPDKGDCNSAKQVDSCISSKQVEGNVRLFGFSLRDNGPAADVHTSAVISSDRASYHMEGKGNHCIVSNRRINASGWEEKDSSNNECALSSRNRIKVLKKGQAVGRSVDLSKFSSYPELIGALEKLFHMEGELTDANMGWQVTYTDNEGDMMLVGDDPWQEFVDIAGKICILTREELQAVSSGALATSAHSRSGEQPFAAHPSKSLEYQDSSSPTTFSLRNSAP</sequence>
<dbReference type="Pfam" id="PF02309">
    <property type="entry name" value="AUX_IAA"/>
    <property type="match status" value="1"/>
</dbReference>
<evidence type="ECO:0000256" key="4">
    <source>
        <dbReference type="ARBA" id="ARBA00023125"/>
    </source>
</evidence>
<dbReference type="InterPro" id="IPR010525">
    <property type="entry name" value="ARF_dom"/>
</dbReference>
<dbReference type="PANTHER" id="PTHR31384">
    <property type="entry name" value="AUXIN RESPONSE FACTOR 4-RELATED"/>
    <property type="match status" value="1"/>
</dbReference>
<dbReference type="FunFam" id="2.40.330.10:FF:000001">
    <property type="entry name" value="Auxin response factor"/>
    <property type="match status" value="1"/>
</dbReference>
<keyword evidence="4 8" id="KW-0238">DNA-binding</keyword>
<comment type="subunit">
    <text evidence="8">Homodimers and heterodimers.</text>
</comment>
<comment type="similarity">
    <text evidence="2 8">Belongs to the ARF family.</text>
</comment>
<dbReference type="SUPFAM" id="SSF54277">
    <property type="entry name" value="CAD &amp; PB1 domains"/>
    <property type="match status" value="1"/>
</dbReference>
<dbReference type="GO" id="GO:0009734">
    <property type="term" value="P:auxin-activated signaling pathway"/>
    <property type="evidence" value="ECO:0007669"/>
    <property type="project" value="UniProtKB-KW"/>
</dbReference>
<dbReference type="InterPro" id="IPR003340">
    <property type="entry name" value="B3_DNA-bd"/>
</dbReference>
<dbReference type="PROSITE" id="PS51745">
    <property type="entry name" value="PB1"/>
    <property type="match status" value="1"/>
</dbReference>
<evidence type="ECO:0000256" key="5">
    <source>
        <dbReference type="ARBA" id="ARBA00023163"/>
    </source>
</evidence>
<evidence type="ECO:0000313" key="12">
    <source>
        <dbReference type="EMBL" id="ARR29285.1"/>
    </source>
</evidence>
<dbReference type="Gene3D" id="3.10.20.90">
    <property type="entry name" value="Phosphatidylinositol 3-kinase Catalytic Subunit, Chain A, domain 1"/>
    <property type="match status" value="1"/>
</dbReference>
<dbReference type="InterPro" id="IPR033389">
    <property type="entry name" value="AUX/IAA_dom"/>
</dbReference>
<dbReference type="SUPFAM" id="SSF101936">
    <property type="entry name" value="DNA-binding pseudobarrel domain"/>
    <property type="match status" value="1"/>
</dbReference>
<dbReference type="InterPro" id="IPR053793">
    <property type="entry name" value="PB1-like"/>
</dbReference>
<dbReference type="GO" id="GO:0005634">
    <property type="term" value="C:nucleus"/>
    <property type="evidence" value="ECO:0007669"/>
    <property type="project" value="UniProtKB-SubCell"/>
</dbReference>
<evidence type="ECO:0000256" key="1">
    <source>
        <dbReference type="ARBA" id="ARBA00004123"/>
    </source>
</evidence>
<evidence type="ECO:0000256" key="2">
    <source>
        <dbReference type="ARBA" id="ARBA00007853"/>
    </source>
</evidence>
<feature type="compositionally biased region" description="Polar residues" evidence="9">
    <location>
        <begin position="829"/>
        <end position="847"/>
    </location>
</feature>
<name>A0A1X9T681_9MONI</name>
<dbReference type="CDD" id="cd10017">
    <property type="entry name" value="B3_DNA"/>
    <property type="match status" value="1"/>
</dbReference>
<organism evidence="12">
    <name type="scientific">Cyrtomium guizhouense</name>
    <dbReference type="NCBI Taxonomy" id="306076"/>
    <lineage>
        <taxon>Eukaryota</taxon>
        <taxon>Viridiplantae</taxon>
        <taxon>Streptophyta</taxon>
        <taxon>Embryophyta</taxon>
        <taxon>Tracheophyta</taxon>
        <taxon>Polypodiopsida</taxon>
        <taxon>Polypodiidae</taxon>
        <taxon>Polypodiales</taxon>
        <taxon>Polypodiineae</taxon>
        <taxon>Dryopteridaceae</taxon>
        <taxon>Dryopteridoideae</taxon>
        <taxon>Cyrtomium</taxon>
    </lineage>
</organism>
<keyword evidence="7 8" id="KW-0927">Auxin signaling pathway</keyword>
<dbReference type="EMBL" id="KX784838">
    <property type="protein sequence ID" value="ARR29285.1"/>
    <property type="molecule type" value="mRNA"/>
</dbReference>
<keyword evidence="5 8" id="KW-0804">Transcription</keyword>
<evidence type="ECO:0000259" key="10">
    <source>
        <dbReference type="PROSITE" id="PS50863"/>
    </source>
</evidence>
<dbReference type="Gene3D" id="2.30.30.1040">
    <property type="match status" value="1"/>
</dbReference>
<comment type="function">
    <text evidence="8">Auxin response factors (ARFs) are transcriptional factors that bind specifically to the DNA sequence 5'-TGTCTC-3' found in the auxin-responsive promoter elements (AuxREs).</text>
</comment>
<dbReference type="SMART" id="SM01019">
    <property type="entry name" value="B3"/>
    <property type="match status" value="1"/>
</dbReference>